<keyword evidence="2" id="KW-1185">Reference proteome</keyword>
<protein>
    <submittedName>
        <fullName evidence="1">Terpene synthase family protein</fullName>
    </submittedName>
</protein>
<organism evidence="1 2">
    <name type="scientific">Nocardia jiangsuensis</name>
    <dbReference type="NCBI Taxonomy" id="1691563"/>
    <lineage>
        <taxon>Bacteria</taxon>
        <taxon>Bacillati</taxon>
        <taxon>Actinomycetota</taxon>
        <taxon>Actinomycetes</taxon>
        <taxon>Mycobacteriales</taxon>
        <taxon>Nocardiaceae</taxon>
        <taxon>Nocardia</taxon>
    </lineage>
</organism>
<dbReference type="Gene3D" id="1.10.600.10">
    <property type="entry name" value="Farnesyl Diphosphate Synthase"/>
    <property type="match status" value="1"/>
</dbReference>
<dbReference type="Proteomes" id="UP001595696">
    <property type="component" value="Unassembled WGS sequence"/>
</dbReference>
<dbReference type="SUPFAM" id="SSF48576">
    <property type="entry name" value="Terpenoid synthases"/>
    <property type="match status" value="1"/>
</dbReference>
<reference evidence="2" key="1">
    <citation type="journal article" date="2019" name="Int. J. Syst. Evol. Microbiol.">
        <title>The Global Catalogue of Microorganisms (GCM) 10K type strain sequencing project: providing services to taxonomists for standard genome sequencing and annotation.</title>
        <authorList>
            <consortium name="The Broad Institute Genomics Platform"/>
            <consortium name="The Broad Institute Genome Sequencing Center for Infectious Disease"/>
            <person name="Wu L."/>
            <person name="Ma J."/>
        </authorList>
    </citation>
    <scope>NUCLEOTIDE SEQUENCE [LARGE SCALE GENOMIC DNA]</scope>
    <source>
        <strain evidence="2">CGMCC 4.7330</strain>
    </source>
</reference>
<dbReference type="EMBL" id="JBHSAX010000009">
    <property type="protein sequence ID" value="MFC3962468.1"/>
    <property type="molecule type" value="Genomic_DNA"/>
</dbReference>
<proteinExistence type="predicted"/>
<dbReference type="InterPro" id="IPR008949">
    <property type="entry name" value="Isoprenoid_synthase_dom_sf"/>
</dbReference>
<name>A0ABV8DR68_9NOCA</name>
<evidence type="ECO:0000313" key="1">
    <source>
        <dbReference type="EMBL" id="MFC3962468.1"/>
    </source>
</evidence>
<accession>A0ABV8DR68</accession>
<dbReference type="RefSeq" id="WP_378612241.1">
    <property type="nucleotide sequence ID" value="NZ_JBHSAX010000009.1"/>
</dbReference>
<dbReference type="Pfam" id="PF19086">
    <property type="entry name" value="Terpene_syn_C_2"/>
    <property type="match status" value="1"/>
</dbReference>
<evidence type="ECO:0000313" key="2">
    <source>
        <dbReference type="Proteomes" id="UP001595696"/>
    </source>
</evidence>
<comment type="caution">
    <text evidence="1">The sequence shown here is derived from an EMBL/GenBank/DDBJ whole genome shotgun (WGS) entry which is preliminary data.</text>
</comment>
<sequence length="367" mass="40052">MDRYTPEVEARLALMRAEYDELLETGRGWSLRELFSTAESDIVTYCAGFAPNRFGDEALAGAEEFCRKYGIWLEPGGSHYNSMTPYLHPNAVTAERMTLIGIYNAILFWLNDTVGREKFAALTPEQRAAAGETVHRLTRLLETGSPGADPEPVEAATHEYLERTAALADPEWMRGFLADTAGHLRPAIRDQNARARGDVLSVAGYIELRSHVSGMYPAIALCEFGRDAYLDWPRLESAGLAAELRTLRQLTVEIGALMNDVFSFEKECIADGADFNLVPMCLLETPAGGLAGAVAGAATVVRERLTAFREVSAGIAAAVAARPEVDSGGQVTAHVADLLGAVQATWVWQITTHRYKGRSIFVENRLG</sequence>
<gene>
    <name evidence="1" type="ORF">ACFO0B_10775</name>
</gene>